<accession>A0A5J4RT07</accession>
<dbReference type="AlphaFoldDB" id="A0A5J4RT07"/>
<comment type="caution">
    <text evidence="1">The sequence shown here is derived from an EMBL/GenBank/DDBJ whole genome shotgun (WGS) entry which is preliminary data.</text>
</comment>
<sequence length="64" mass="7457">MNSTEIFSIALGLVPPWKISDVRFETTTTSAHELHIYLVFEEGYELLSMEKHTIKVKKIRYNIS</sequence>
<evidence type="ECO:0008006" key="2">
    <source>
        <dbReference type="Google" id="ProtNLM"/>
    </source>
</evidence>
<name>A0A5J4RT07_9ZZZZ</name>
<evidence type="ECO:0000313" key="1">
    <source>
        <dbReference type="EMBL" id="KAA6336101.1"/>
    </source>
</evidence>
<protein>
    <recommendedName>
        <fullName evidence="2">ISL3 family transposase</fullName>
    </recommendedName>
</protein>
<organism evidence="1">
    <name type="scientific">termite gut metagenome</name>
    <dbReference type="NCBI Taxonomy" id="433724"/>
    <lineage>
        <taxon>unclassified sequences</taxon>
        <taxon>metagenomes</taxon>
        <taxon>organismal metagenomes</taxon>
    </lineage>
</organism>
<reference evidence="1" key="1">
    <citation type="submission" date="2019-03" db="EMBL/GenBank/DDBJ databases">
        <title>Single cell metagenomics reveals metabolic interactions within the superorganism composed of flagellate Streblomastix strix and complex community of Bacteroidetes bacteria on its surface.</title>
        <authorList>
            <person name="Treitli S.C."/>
            <person name="Kolisko M."/>
            <person name="Husnik F."/>
            <person name="Keeling P."/>
            <person name="Hampl V."/>
        </authorList>
    </citation>
    <scope>NUCLEOTIDE SEQUENCE</scope>
    <source>
        <strain evidence="1">STM</strain>
    </source>
</reference>
<proteinExistence type="predicted"/>
<dbReference type="EMBL" id="SNRY01000828">
    <property type="protein sequence ID" value="KAA6336101.1"/>
    <property type="molecule type" value="Genomic_DNA"/>
</dbReference>
<gene>
    <name evidence="1" type="ORF">EZS27_015728</name>
</gene>